<reference evidence="3 4" key="1">
    <citation type="submission" date="2010-12" db="EMBL/GenBank/DDBJ databases">
        <title>Whole genome sequence of Acidiphilium multivorum AIU301.</title>
        <authorList>
            <person name="Narita-Yamada S."/>
            <person name="Nakamura S."/>
            <person name="Ito N."/>
            <person name="Takarada H."/>
            <person name="Katano Y."/>
            <person name="Nakazawa H."/>
            <person name="Hosoyama A."/>
            <person name="Yamada R."/>
            <person name="Fujita N."/>
        </authorList>
    </citation>
    <scope>NUCLEOTIDE SEQUENCE [LARGE SCALE GENOMIC DNA]</scope>
    <source>
        <strain evidence="4">DSM 11245 / JCM 8867 / AIU301</strain>
    </source>
</reference>
<sequence length="130" mass="14331">MFDAIGNSFGIIGFKPDGTIIDANDSFLRLMGYGAADIIGRHHRIFVTVTERDSAAYGEFWQRLRGGAFCSGEFRRIAKSGHDVWLRASYVPVRNRAGKVAKVVKVALDITAEKRAAAENESILNAIERS</sequence>
<accession>F0IY20</accession>
<dbReference type="InterPro" id="IPR000014">
    <property type="entry name" value="PAS"/>
</dbReference>
<dbReference type="InterPro" id="IPR050903">
    <property type="entry name" value="Bact_Chemotaxis_MeTrfase"/>
</dbReference>
<evidence type="ECO:0000313" key="4">
    <source>
        <dbReference type="Proteomes" id="UP000007100"/>
    </source>
</evidence>
<dbReference type="HOGENOM" id="CLU_128504_0_0_5"/>
<dbReference type="KEGG" id="amv:ACMV_13330"/>
<dbReference type="PANTHER" id="PTHR24422">
    <property type="entry name" value="CHEMOTAXIS PROTEIN METHYLTRANSFERASE"/>
    <property type="match status" value="1"/>
</dbReference>
<proteinExistence type="predicted"/>
<dbReference type="CDD" id="cd00130">
    <property type="entry name" value="PAS"/>
    <property type="match status" value="1"/>
</dbReference>
<dbReference type="InterPro" id="IPR035965">
    <property type="entry name" value="PAS-like_dom_sf"/>
</dbReference>
<keyword evidence="4" id="KW-1185">Reference proteome</keyword>
<organism evidence="3 4">
    <name type="scientific">Acidiphilium multivorum (strain DSM 11245 / JCM 8867 / NBRC 100883 / AIU 301)</name>
    <dbReference type="NCBI Taxonomy" id="926570"/>
    <lineage>
        <taxon>Bacteria</taxon>
        <taxon>Pseudomonadati</taxon>
        <taxon>Pseudomonadota</taxon>
        <taxon>Alphaproteobacteria</taxon>
        <taxon>Acetobacterales</taxon>
        <taxon>Acidocellaceae</taxon>
        <taxon>Acidiphilium</taxon>
    </lineage>
</organism>
<dbReference type="InterPro" id="IPR013655">
    <property type="entry name" value="PAS_fold_3"/>
</dbReference>
<dbReference type="InterPro" id="IPR000700">
    <property type="entry name" value="PAS-assoc_C"/>
</dbReference>
<dbReference type="PROSITE" id="PS50112">
    <property type="entry name" value="PAS"/>
    <property type="match status" value="1"/>
</dbReference>
<evidence type="ECO:0000259" key="1">
    <source>
        <dbReference type="PROSITE" id="PS50112"/>
    </source>
</evidence>
<dbReference type="Pfam" id="PF08447">
    <property type="entry name" value="PAS_3"/>
    <property type="match status" value="1"/>
</dbReference>
<dbReference type="RefSeq" id="WP_013639931.1">
    <property type="nucleotide sequence ID" value="NC_015186.1"/>
</dbReference>
<dbReference type="NCBIfam" id="TIGR00229">
    <property type="entry name" value="sensory_box"/>
    <property type="match status" value="1"/>
</dbReference>
<protein>
    <submittedName>
        <fullName evidence="3">Methyl-accepting chemotaxis protein</fullName>
    </submittedName>
</protein>
<dbReference type="InterPro" id="IPR001610">
    <property type="entry name" value="PAC"/>
</dbReference>
<dbReference type="Gene3D" id="3.30.450.20">
    <property type="entry name" value="PAS domain"/>
    <property type="match status" value="1"/>
</dbReference>
<name>F0IY20_ACIMA</name>
<gene>
    <name evidence="3" type="ordered locus">ACMV_13330</name>
</gene>
<dbReference type="PROSITE" id="PS50113">
    <property type="entry name" value="PAC"/>
    <property type="match status" value="1"/>
</dbReference>
<dbReference type="Proteomes" id="UP000007100">
    <property type="component" value="Chromosome"/>
</dbReference>
<evidence type="ECO:0000259" key="2">
    <source>
        <dbReference type="PROSITE" id="PS50113"/>
    </source>
</evidence>
<feature type="domain" description="PAS" evidence="1">
    <location>
        <begin position="1"/>
        <end position="41"/>
    </location>
</feature>
<dbReference type="SUPFAM" id="SSF55785">
    <property type="entry name" value="PYP-like sensor domain (PAS domain)"/>
    <property type="match status" value="1"/>
</dbReference>
<dbReference type="EMBL" id="AP012035">
    <property type="protein sequence ID" value="BAJ80680.1"/>
    <property type="molecule type" value="Genomic_DNA"/>
</dbReference>
<dbReference type="AlphaFoldDB" id="F0IY20"/>
<feature type="domain" description="PAC" evidence="2">
    <location>
        <begin position="70"/>
        <end position="122"/>
    </location>
</feature>
<dbReference type="SMART" id="SM00086">
    <property type="entry name" value="PAC"/>
    <property type="match status" value="1"/>
</dbReference>
<dbReference type="PANTHER" id="PTHR24422:SF10">
    <property type="entry name" value="CHEMOTAXIS PROTEIN METHYLTRANSFERASE 2"/>
    <property type="match status" value="1"/>
</dbReference>
<evidence type="ECO:0000313" key="3">
    <source>
        <dbReference type="EMBL" id="BAJ80680.1"/>
    </source>
</evidence>